<evidence type="ECO:0000256" key="2">
    <source>
        <dbReference type="ARBA" id="ARBA00022692"/>
    </source>
</evidence>
<dbReference type="PROSITE" id="PS50234">
    <property type="entry name" value="VWFA"/>
    <property type="match status" value="1"/>
</dbReference>
<dbReference type="PANTHER" id="PTHR22550:SF5">
    <property type="entry name" value="LEUCINE ZIPPER PROTEIN 4"/>
    <property type="match status" value="1"/>
</dbReference>
<dbReference type="SUPFAM" id="SSF53300">
    <property type="entry name" value="vWA-like"/>
    <property type="match status" value="1"/>
</dbReference>
<keyword evidence="1" id="KW-1003">Cell membrane</keyword>
<dbReference type="InterPro" id="IPR002035">
    <property type="entry name" value="VWF_A"/>
</dbReference>
<dbReference type="PANTHER" id="PTHR22550">
    <property type="entry name" value="SPORE GERMINATION PROTEIN"/>
    <property type="match status" value="1"/>
</dbReference>
<keyword evidence="3 5" id="KW-1133">Transmembrane helix</keyword>
<comment type="caution">
    <text evidence="7">The sequence shown here is derived from an EMBL/GenBank/DDBJ whole genome shotgun (WGS) entry which is preliminary data.</text>
</comment>
<evidence type="ECO:0000256" key="5">
    <source>
        <dbReference type="SAM" id="Phobius"/>
    </source>
</evidence>
<organism evidence="7 8">
    <name type="scientific">Brooklawnia cerclae</name>
    <dbReference type="NCBI Taxonomy" id="349934"/>
    <lineage>
        <taxon>Bacteria</taxon>
        <taxon>Bacillati</taxon>
        <taxon>Actinomycetota</taxon>
        <taxon>Actinomycetes</taxon>
        <taxon>Propionibacteriales</taxon>
        <taxon>Propionibacteriaceae</taxon>
        <taxon>Brooklawnia</taxon>
    </lineage>
</organism>
<dbReference type="SMART" id="SM00327">
    <property type="entry name" value="VWA"/>
    <property type="match status" value="1"/>
</dbReference>
<name>A0ABX0SDW3_9ACTN</name>
<accession>A0ABX0SDW3</accession>
<feature type="transmembrane region" description="Helical" evidence="5">
    <location>
        <begin position="12"/>
        <end position="29"/>
    </location>
</feature>
<evidence type="ECO:0000313" key="8">
    <source>
        <dbReference type="Proteomes" id="UP000749311"/>
    </source>
</evidence>
<dbReference type="InterPro" id="IPR036465">
    <property type="entry name" value="vWFA_dom_sf"/>
</dbReference>
<dbReference type="RefSeq" id="WP_167165134.1">
    <property type="nucleotide sequence ID" value="NZ_BAAAOO010000002.1"/>
</dbReference>
<evidence type="ECO:0000256" key="4">
    <source>
        <dbReference type="ARBA" id="ARBA00023136"/>
    </source>
</evidence>
<dbReference type="Pfam" id="PF13519">
    <property type="entry name" value="VWA_2"/>
    <property type="match status" value="1"/>
</dbReference>
<dbReference type="EMBL" id="JAAMOZ010000001">
    <property type="protein sequence ID" value="NIH56200.1"/>
    <property type="molecule type" value="Genomic_DNA"/>
</dbReference>
<dbReference type="Gene3D" id="3.40.50.410">
    <property type="entry name" value="von Willebrand factor, type A domain"/>
    <property type="match status" value="1"/>
</dbReference>
<protein>
    <submittedName>
        <fullName evidence="7">Ca-activated chloride channel family protein</fullName>
    </submittedName>
</protein>
<dbReference type="Proteomes" id="UP000749311">
    <property type="component" value="Unassembled WGS sequence"/>
</dbReference>
<evidence type="ECO:0000313" key="7">
    <source>
        <dbReference type="EMBL" id="NIH56200.1"/>
    </source>
</evidence>
<reference evidence="7 8" key="1">
    <citation type="submission" date="2020-02" db="EMBL/GenBank/DDBJ databases">
        <title>Sequencing the genomes of 1000 actinobacteria strains.</title>
        <authorList>
            <person name="Klenk H.-P."/>
        </authorList>
    </citation>
    <scope>NUCLEOTIDE SEQUENCE [LARGE SCALE GENOMIC DNA]</scope>
    <source>
        <strain evidence="7 8">DSM 19609</strain>
    </source>
</reference>
<keyword evidence="4 5" id="KW-0472">Membrane</keyword>
<evidence type="ECO:0000259" key="6">
    <source>
        <dbReference type="PROSITE" id="PS50234"/>
    </source>
</evidence>
<evidence type="ECO:0000256" key="1">
    <source>
        <dbReference type="ARBA" id="ARBA00022475"/>
    </source>
</evidence>
<keyword evidence="8" id="KW-1185">Reference proteome</keyword>
<proteinExistence type="predicted"/>
<evidence type="ECO:0000256" key="3">
    <source>
        <dbReference type="ARBA" id="ARBA00022989"/>
    </source>
</evidence>
<gene>
    <name evidence="7" type="ORF">FB473_000845</name>
</gene>
<keyword evidence="2 5" id="KW-0812">Transmembrane</keyword>
<feature type="domain" description="VWFA" evidence="6">
    <location>
        <begin position="89"/>
        <end position="279"/>
    </location>
</feature>
<sequence length="319" mass="33920">MVPLISFMHPGRLWLALIAVAIGLLYVVLSQRLRAGGTKGRTRLDLVLPRDPALKRHLSVAAALLSVLSLVVAYAQPQDMTQVPRERATVVITIDVSRSMRAQDVSPSRIEAAQEAAKEFVDMLPTTFNVALVAFSGTASMVSPPTLDREAVKRAIDSLELAPATAVGEGIYTSLDALALAPADPDNPDEPAPGAIVLLSDGYTNIGRDSALAAQAAKDQNVPVYTIAYGTAGGYVYEQGVRVPVPVNHAELARVAQISGGKKYSAESLSDLKNIYQTLARSIGYEQVETEVTARYALLALVFGLLASMGVISLAARWP</sequence>
<dbReference type="InterPro" id="IPR050768">
    <property type="entry name" value="UPF0353/GerABKA_families"/>
</dbReference>
<feature type="transmembrane region" description="Helical" evidence="5">
    <location>
        <begin position="296"/>
        <end position="316"/>
    </location>
</feature>